<dbReference type="GO" id="GO:0003677">
    <property type="term" value="F:DNA binding"/>
    <property type="evidence" value="ECO:0007669"/>
    <property type="project" value="UniProtKB-KW"/>
</dbReference>
<dbReference type="PANTHER" id="PTHR12506:SF82">
    <property type="entry name" value="ZINC FINGER CCCH DOMAIN-CONTAINING PROTEIN 64-RELATED"/>
    <property type="match status" value="1"/>
</dbReference>
<dbReference type="InterPro" id="IPR000571">
    <property type="entry name" value="Znf_CCCH"/>
</dbReference>
<reference evidence="8 9" key="1">
    <citation type="journal article" date="2020" name="IScience">
        <title>Genome Sequencing of the Endangered Kingdonia uniflora (Circaeasteraceae, Ranunculales) Reveals Potential Mechanisms of Evolutionary Specialization.</title>
        <authorList>
            <person name="Sun Y."/>
            <person name="Deng T."/>
            <person name="Zhang A."/>
            <person name="Moore M.J."/>
            <person name="Landis J.B."/>
            <person name="Lin N."/>
            <person name="Zhang H."/>
            <person name="Zhang X."/>
            <person name="Huang J."/>
            <person name="Zhang X."/>
            <person name="Sun H."/>
            <person name="Wang H."/>
        </authorList>
    </citation>
    <scope>NUCLEOTIDE SEQUENCE [LARGE SCALE GENOMIC DNA]</scope>
    <source>
        <strain evidence="8">TB1705</strain>
        <tissue evidence="8">Leaf</tissue>
    </source>
</reference>
<proteinExistence type="predicted"/>
<dbReference type="Gene3D" id="2.30.30.1190">
    <property type="match status" value="1"/>
</dbReference>
<dbReference type="EMBL" id="JACGCM010002811">
    <property type="protein sequence ID" value="KAF6135224.1"/>
    <property type="molecule type" value="Genomic_DNA"/>
</dbReference>
<comment type="caution">
    <text evidence="8">The sequence shown here is derived from an EMBL/GenBank/DDBJ whole genome shotgun (WGS) entry which is preliminary data.</text>
</comment>
<sequence>MANQMYGYPPPSYGGGNGYYPSRAPTDPYLSDPSMMNHSTRYPTSDPLSAPPDPSSQYASSFMNRGQPSSMYYNAPNDGYRYPVSDMGGVGGVGGYSGGMSHVAPTNSQPSWPGAVDVGGTFDPVGAKRSNEALYHQTVLDAQNTFGQSEALFTMNTIPKRPRYESATSLPIYPQRPGEKDCAHYMQTRACRYGENCKFDHPVWVPEGGIPDWKEVTVYYRLLILLGYLI</sequence>
<dbReference type="PANTHER" id="PTHR12506">
    <property type="entry name" value="PROTEIN PHOSPHATASE RELATED"/>
    <property type="match status" value="1"/>
</dbReference>
<evidence type="ECO:0000313" key="8">
    <source>
        <dbReference type="EMBL" id="KAF6135224.1"/>
    </source>
</evidence>
<keyword evidence="2 5" id="KW-0863">Zinc-finger</keyword>
<gene>
    <name evidence="8" type="ORF">GIB67_035295</name>
</gene>
<dbReference type="GO" id="GO:0003729">
    <property type="term" value="F:mRNA binding"/>
    <property type="evidence" value="ECO:0007669"/>
    <property type="project" value="TreeGrafter"/>
</dbReference>
<feature type="domain" description="C3H1-type" evidence="7">
    <location>
        <begin position="176"/>
        <end position="204"/>
    </location>
</feature>
<evidence type="ECO:0000259" key="7">
    <source>
        <dbReference type="PROSITE" id="PS50103"/>
    </source>
</evidence>
<dbReference type="AlphaFoldDB" id="A0A7J7KY73"/>
<dbReference type="Pfam" id="PF00642">
    <property type="entry name" value="zf-CCCH"/>
    <property type="match status" value="1"/>
</dbReference>
<keyword evidence="4" id="KW-0238">DNA-binding</keyword>
<accession>A0A7J7KY73</accession>
<feature type="region of interest" description="Disordered" evidence="6">
    <location>
        <begin position="1"/>
        <end position="63"/>
    </location>
</feature>
<dbReference type="InterPro" id="IPR050974">
    <property type="entry name" value="Plant_ZF_CCCH"/>
</dbReference>
<dbReference type="SMART" id="SM00356">
    <property type="entry name" value="ZnF_C3H1"/>
    <property type="match status" value="1"/>
</dbReference>
<dbReference type="SUPFAM" id="SSF90229">
    <property type="entry name" value="CCCH zinc finger"/>
    <property type="match status" value="1"/>
</dbReference>
<evidence type="ECO:0000256" key="1">
    <source>
        <dbReference type="ARBA" id="ARBA00022723"/>
    </source>
</evidence>
<organism evidence="8 9">
    <name type="scientific">Kingdonia uniflora</name>
    <dbReference type="NCBI Taxonomy" id="39325"/>
    <lineage>
        <taxon>Eukaryota</taxon>
        <taxon>Viridiplantae</taxon>
        <taxon>Streptophyta</taxon>
        <taxon>Embryophyta</taxon>
        <taxon>Tracheophyta</taxon>
        <taxon>Spermatophyta</taxon>
        <taxon>Magnoliopsida</taxon>
        <taxon>Ranunculales</taxon>
        <taxon>Circaeasteraceae</taxon>
        <taxon>Kingdonia</taxon>
    </lineage>
</organism>
<dbReference type="OrthoDB" id="1933084at2759"/>
<protein>
    <recommendedName>
        <fullName evidence="7">C3H1-type domain-containing protein</fullName>
    </recommendedName>
</protein>
<dbReference type="GO" id="GO:0008270">
    <property type="term" value="F:zinc ion binding"/>
    <property type="evidence" value="ECO:0007669"/>
    <property type="project" value="UniProtKB-KW"/>
</dbReference>
<keyword evidence="9" id="KW-1185">Reference proteome</keyword>
<evidence type="ECO:0000256" key="4">
    <source>
        <dbReference type="ARBA" id="ARBA00023125"/>
    </source>
</evidence>
<evidence type="ECO:0000256" key="6">
    <source>
        <dbReference type="SAM" id="MobiDB-lite"/>
    </source>
</evidence>
<dbReference type="Proteomes" id="UP000541444">
    <property type="component" value="Unassembled WGS sequence"/>
</dbReference>
<dbReference type="PROSITE" id="PS50103">
    <property type="entry name" value="ZF_C3H1"/>
    <property type="match status" value="1"/>
</dbReference>
<evidence type="ECO:0000313" key="9">
    <source>
        <dbReference type="Proteomes" id="UP000541444"/>
    </source>
</evidence>
<dbReference type="InterPro" id="IPR036855">
    <property type="entry name" value="Znf_CCCH_sf"/>
</dbReference>
<evidence type="ECO:0000256" key="3">
    <source>
        <dbReference type="ARBA" id="ARBA00022833"/>
    </source>
</evidence>
<evidence type="ECO:0000256" key="2">
    <source>
        <dbReference type="ARBA" id="ARBA00022771"/>
    </source>
</evidence>
<feature type="zinc finger region" description="C3H1-type" evidence="5">
    <location>
        <begin position="176"/>
        <end position="204"/>
    </location>
</feature>
<keyword evidence="1 5" id="KW-0479">Metal-binding</keyword>
<keyword evidence="3 5" id="KW-0862">Zinc</keyword>
<name>A0A7J7KY73_9MAGN</name>
<evidence type="ECO:0000256" key="5">
    <source>
        <dbReference type="PROSITE-ProRule" id="PRU00723"/>
    </source>
</evidence>